<dbReference type="EMBL" id="CP012332">
    <property type="protein sequence ID" value="AKU90870.1"/>
    <property type="molecule type" value="Genomic_DNA"/>
</dbReference>
<dbReference type="STRING" id="1391653.AKJ08_1257"/>
<dbReference type="AlphaFoldDB" id="A0A0K1PBG9"/>
<evidence type="ECO:0000313" key="1">
    <source>
        <dbReference type="EMBL" id="AKU90870.1"/>
    </source>
</evidence>
<sequence>MSSGGRTNIDRVASHLKEVLAEGREGDVFEMVVGLLAQMDV</sequence>
<dbReference type="Proteomes" id="UP000055590">
    <property type="component" value="Chromosome"/>
</dbReference>
<dbReference type="RefSeq" id="WP_276202192.1">
    <property type="nucleotide sequence ID" value="NZ_CP012332.1"/>
</dbReference>
<protein>
    <submittedName>
        <fullName evidence="1">Uncharacterized protein</fullName>
    </submittedName>
</protein>
<organism evidence="1 2">
    <name type="scientific">Vulgatibacter incomptus</name>
    <dbReference type="NCBI Taxonomy" id="1391653"/>
    <lineage>
        <taxon>Bacteria</taxon>
        <taxon>Pseudomonadati</taxon>
        <taxon>Myxococcota</taxon>
        <taxon>Myxococcia</taxon>
        <taxon>Myxococcales</taxon>
        <taxon>Cystobacterineae</taxon>
        <taxon>Vulgatibacteraceae</taxon>
        <taxon>Vulgatibacter</taxon>
    </lineage>
</organism>
<keyword evidence="2" id="KW-1185">Reference proteome</keyword>
<reference evidence="1 2" key="1">
    <citation type="submission" date="2015-08" db="EMBL/GenBank/DDBJ databases">
        <authorList>
            <person name="Babu N.S."/>
            <person name="Beckwith C.J."/>
            <person name="Beseler K.G."/>
            <person name="Brison A."/>
            <person name="Carone J.V."/>
            <person name="Caskin T.P."/>
            <person name="Diamond M."/>
            <person name="Durham M.E."/>
            <person name="Foxe J.M."/>
            <person name="Go M."/>
            <person name="Henderson B.A."/>
            <person name="Jones I.B."/>
            <person name="McGettigan J.A."/>
            <person name="Micheletti S.J."/>
            <person name="Nasrallah M.E."/>
            <person name="Ortiz D."/>
            <person name="Piller C.R."/>
            <person name="Privatt S.R."/>
            <person name="Schneider S.L."/>
            <person name="Sharp S."/>
            <person name="Smith T.C."/>
            <person name="Stanton J.D."/>
            <person name="Ullery H.E."/>
            <person name="Wilson R.J."/>
            <person name="Serrano M.G."/>
            <person name="Buck G."/>
            <person name="Lee V."/>
            <person name="Wang Y."/>
            <person name="Carvalho R."/>
            <person name="Voegtly L."/>
            <person name="Shi R."/>
            <person name="Duckworth R."/>
            <person name="Johnson A."/>
            <person name="Loviza R."/>
            <person name="Walstead R."/>
            <person name="Shah Z."/>
            <person name="Kiflezghi M."/>
            <person name="Wade K."/>
            <person name="Ball S.L."/>
            <person name="Bradley K.W."/>
            <person name="Asai D.J."/>
            <person name="Bowman C.A."/>
            <person name="Russell D.A."/>
            <person name="Pope W.H."/>
            <person name="Jacobs-Sera D."/>
            <person name="Hendrix R.W."/>
            <person name="Hatfull G.F."/>
        </authorList>
    </citation>
    <scope>NUCLEOTIDE SEQUENCE [LARGE SCALE GENOMIC DNA]</scope>
    <source>
        <strain evidence="1 2">DSM 27710</strain>
    </source>
</reference>
<dbReference type="KEGG" id="vin:AKJ08_1257"/>
<accession>A0A0K1PBG9</accession>
<gene>
    <name evidence="1" type="ORF">AKJ08_1257</name>
</gene>
<evidence type="ECO:0000313" key="2">
    <source>
        <dbReference type="Proteomes" id="UP000055590"/>
    </source>
</evidence>
<proteinExistence type="predicted"/>
<name>A0A0K1PBG9_9BACT</name>